<dbReference type="AlphaFoldDB" id="B4HAZ3"/>
<dbReference type="Proteomes" id="UP000008744">
    <property type="component" value="Unassembled WGS sequence"/>
</dbReference>
<organism evidence="2">
    <name type="scientific">Drosophila persimilis</name>
    <name type="common">Fruit fly</name>
    <dbReference type="NCBI Taxonomy" id="7234"/>
    <lineage>
        <taxon>Eukaryota</taxon>
        <taxon>Metazoa</taxon>
        <taxon>Ecdysozoa</taxon>
        <taxon>Arthropoda</taxon>
        <taxon>Hexapoda</taxon>
        <taxon>Insecta</taxon>
        <taxon>Pterygota</taxon>
        <taxon>Neoptera</taxon>
        <taxon>Endopterygota</taxon>
        <taxon>Diptera</taxon>
        <taxon>Brachycera</taxon>
        <taxon>Muscomorpha</taxon>
        <taxon>Ephydroidea</taxon>
        <taxon>Drosophilidae</taxon>
        <taxon>Drosophila</taxon>
        <taxon>Sophophora</taxon>
    </lineage>
</organism>
<sequence length="73" mass="8236">MIDSVKQETVQARLEKHVDVDEAEAVSDFKDEHSLDNLPLGQRIQKWKTGNGYALRSLNLSMYNTSAMNAQKA</sequence>
<keyword evidence="2" id="KW-1185">Reference proteome</keyword>
<evidence type="ECO:0000313" key="2">
    <source>
        <dbReference type="Proteomes" id="UP000008744"/>
    </source>
</evidence>
<name>B4HAZ3_DROPE</name>
<proteinExistence type="predicted"/>
<reference evidence="1 2" key="1">
    <citation type="journal article" date="2007" name="Nature">
        <title>Evolution of genes and genomes on the Drosophila phylogeny.</title>
        <authorList>
            <consortium name="Drosophila 12 Genomes Consortium"/>
            <person name="Clark A.G."/>
            <person name="Eisen M.B."/>
            <person name="Smith D.R."/>
            <person name="Bergman C.M."/>
            <person name="Oliver B."/>
            <person name="Markow T.A."/>
            <person name="Kaufman T.C."/>
            <person name="Kellis M."/>
            <person name="Gelbart W."/>
            <person name="Iyer V.N."/>
            <person name="Pollard D.A."/>
            <person name="Sackton T.B."/>
            <person name="Larracuente A.M."/>
            <person name="Singh N.D."/>
            <person name="Abad J.P."/>
            <person name="Abt D.N."/>
            <person name="Adryan B."/>
            <person name="Aguade M."/>
            <person name="Akashi H."/>
            <person name="Anderson W.W."/>
            <person name="Aquadro C.F."/>
            <person name="Ardell D.H."/>
            <person name="Arguello R."/>
            <person name="Artieri C.G."/>
            <person name="Barbash D.A."/>
            <person name="Barker D."/>
            <person name="Barsanti P."/>
            <person name="Batterham P."/>
            <person name="Batzoglou S."/>
            <person name="Begun D."/>
            <person name="Bhutkar A."/>
            <person name="Blanco E."/>
            <person name="Bosak S.A."/>
            <person name="Bradley R.K."/>
            <person name="Brand A.D."/>
            <person name="Brent M.R."/>
            <person name="Brooks A.N."/>
            <person name="Brown R.H."/>
            <person name="Butlin R.K."/>
            <person name="Caggese C."/>
            <person name="Calvi B.R."/>
            <person name="Bernardo de Carvalho A."/>
            <person name="Caspi A."/>
            <person name="Castrezana S."/>
            <person name="Celniker S.E."/>
            <person name="Chang J.L."/>
            <person name="Chapple C."/>
            <person name="Chatterji S."/>
            <person name="Chinwalla A."/>
            <person name="Civetta A."/>
            <person name="Clifton S.W."/>
            <person name="Comeron J.M."/>
            <person name="Costello J.C."/>
            <person name="Coyne J.A."/>
            <person name="Daub J."/>
            <person name="David R.G."/>
            <person name="Delcher A.L."/>
            <person name="Delehaunty K."/>
            <person name="Do C.B."/>
            <person name="Ebling H."/>
            <person name="Edwards K."/>
            <person name="Eickbush T."/>
            <person name="Evans J.D."/>
            <person name="Filipski A."/>
            <person name="Findeiss S."/>
            <person name="Freyhult E."/>
            <person name="Fulton L."/>
            <person name="Fulton R."/>
            <person name="Garcia A.C."/>
            <person name="Gardiner A."/>
            <person name="Garfield D.A."/>
            <person name="Garvin B.E."/>
            <person name="Gibson G."/>
            <person name="Gilbert D."/>
            <person name="Gnerre S."/>
            <person name="Godfrey J."/>
            <person name="Good R."/>
            <person name="Gotea V."/>
            <person name="Gravely B."/>
            <person name="Greenberg A.J."/>
            <person name="Griffiths-Jones S."/>
            <person name="Gross S."/>
            <person name="Guigo R."/>
            <person name="Gustafson E.A."/>
            <person name="Haerty W."/>
            <person name="Hahn M.W."/>
            <person name="Halligan D.L."/>
            <person name="Halpern A.L."/>
            <person name="Halter G.M."/>
            <person name="Han M.V."/>
            <person name="Heger A."/>
            <person name="Hillier L."/>
            <person name="Hinrichs A.S."/>
            <person name="Holmes I."/>
            <person name="Hoskins R.A."/>
            <person name="Hubisz M.J."/>
            <person name="Hultmark D."/>
            <person name="Huntley M.A."/>
            <person name="Jaffe D.B."/>
            <person name="Jagadeeshan S."/>
            <person name="Jeck W.R."/>
            <person name="Johnson J."/>
            <person name="Jones C.D."/>
            <person name="Jordan W.C."/>
            <person name="Karpen G.H."/>
            <person name="Kataoka E."/>
            <person name="Keightley P.D."/>
            <person name="Kheradpour P."/>
            <person name="Kirkness E.F."/>
            <person name="Koerich L.B."/>
            <person name="Kristiansen K."/>
            <person name="Kudrna D."/>
            <person name="Kulathinal R.J."/>
            <person name="Kumar S."/>
            <person name="Kwok R."/>
            <person name="Lander E."/>
            <person name="Langley C.H."/>
            <person name="Lapoint R."/>
            <person name="Lazzaro B.P."/>
            <person name="Lee S.J."/>
            <person name="Levesque L."/>
            <person name="Li R."/>
            <person name="Lin C.F."/>
            <person name="Lin M.F."/>
            <person name="Lindblad-Toh K."/>
            <person name="Llopart A."/>
            <person name="Long M."/>
            <person name="Low L."/>
            <person name="Lozovsky E."/>
            <person name="Lu J."/>
            <person name="Luo M."/>
            <person name="Machado C.A."/>
            <person name="Makalowski W."/>
            <person name="Marzo M."/>
            <person name="Matsuda M."/>
            <person name="Matzkin L."/>
            <person name="McAllister B."/>
            <person name="McBride C.S."/>
            <person name="McKernan B."/>
            <person name="McKernan K."/>
            <person name="Mendez-Lago M."/>
            <person name="Minx P."/>
            <person name="Mollenhauer M.U."/>
            <person name="Montooth K."/>
            <person name="Mount S.M."/>
            <person name="Mu X."/>
            <person name="Myers E."/>
            <person name="Negre B."/>
            <person name="Newfeld S."/>
            <person name="Nielsen R."/>
            <person name="Noor M.A."/>
            <person name="O'Grady P."/>
            <person name="Pachter L."/>
            <person name="Papaceit M."/>
            <person name="Parisi M.J."/>
            <person name="Parisi M."/>
            <person name="Parts L."/>
            <person name="Pedersen J.S."/>
            <person name="Pesole G."/>
            <person name="Phillippy A.M."/>
            <person name="Ponting C.P."/>
            <person name="Pop M."/>
            <person name="Porcelli D."/>
            <person name="Powell J.R."/>
            <person name="Prohaska S."/>
            <person name="Pruitt K."/>
            <person name="Puig M."/>
            <person name="Quesneville H."/>
            <person name="Ram K.R."/>
            <person name="Rand D."/>
            <person name="Rasmussen M.D."/>
            <person name="Reed L.K."/>
            <person name="Reenan R."/>
            <person name="Reily A."/>
            <person name="Remington K.A."/>
            <person name="Rieger T.T."/>
            <person name="Ritchie M.G."/>
            <person name="Robin C."/>
            <person name="Rogers Y.H."/>
            <person name="Rohde C."/>
            <person name="Rozas J."/>
            <person name="Rubenfield M.J."/>
            <person name="Ruiz A."/>
            <person name="Russo S."/>
            <person name="Salzberg S.L."/>
            <person name="Sanchez-Gracia A."/>
            <person name="Saranga D.J."/>
            <person name="Sato H."/>
            <person name="Schaeffer S.W."/>
            <person name="Schatz M.C."/>
            <person name="Schlenke T."/>
            <person name="Schwartz R."/>
            <person name="Segarra C."/>
            <person name="Singh R.S."/>
            <person name="Sirot L."/>
            <person name="Sirota M."/>
            <person name="Sisneros N.B."/>
            <person name="Smith C.D."/>
            <person name="Smith T.F."/>
            <person name="Spieth J."/>
            <person name="Stage D.E."/>
            <person name="Stark A."/>
            <person name="Stephan W."/>
            <person name="Strausberg R.L."/>
            <person name="Strempel S."/>
            <person name="Sturgill D."/>
            <person name="Sutton G."/>
            <person name="Sutton G.G."/>
            <person name="Tao W."/>
            <person name="Teichmann S."/>
            <person name="Tobari Y.N."/>
            <person name="Tomimura Y."/>
            <person name="Tsolas J.M."/>
            <person name="Valente V.L."/>
            <person name="Venter E."/>
            <person name="Venter J.C."/>
            <person name="Vicario S."/>
            <person name="Vieira F.G."/>
            <person name="Vilella A.J."/>
            <person name="Villasante A."/>
            <person name="Walenz B."/>
            <person name="Wang J."/>
            <person name="Wasserman M."/>
            <person name="Watts T."/>
            <person name="Wilson D."/>
            <person name="Wilson R.K."/>
            <person name="Wing R.A."/>
            <person name="Wolfner M.F."/>
            <person name="Wong A."/>
            <person name="Wong G.K."/>
            <person name="Wu C.I."/>
            <person name="Wu G."/>
            <person name="Yamamoto D."/>
            <person name="Yang H.P."/>
            <person name="Yang S.P."/>
            <person name="Yorke J.A."/>
            <person name="Yoshida K."/>
            <person name="Zdobnov E."/>
            <person name="Zhang P."/>
            <person name="Zhang Y."/>
            <person name="Zimin A.V."/>
            <person name="Baldwin J."/>
            <person name="Abdouelleil A."/>
            <person name="Abdulkadir J."/>
            <person name="Abebe A."/>
            <person name="Abera B."/>
            <person name="Abreu J."/>
            <person name="Acer S.C."/>
            <person name="Aftuck L."/>
            <person name="Alexander A."/>
            <person name="An P."/>
            <person name="Anderson E."/>
            <person name="Anderson S."/>
            <person name="Arachi H."/>
            <person name="Azer M."/>
            <person name="Bachantsang P."/>
            <person name="Barry A."/>
            <person name="Bayul T."/>
            <person name="Berlin A."/>
            <person name="Bessette D."/>
            <person name="Bloom T."/>
            <person name="Blye J."/>
            <person name="Boguslavskiy L."/>
            <person name="Bonnet C."/>
            <person name="Boukhgalter B."/>
            <person name="Bourzgui I."/>
            <person name="Brown A."/>
            <person name="Cahill P."/>
            <person name="Channer S."/>
            <person name="Cheshatsang Y."/>
            <person name="Chuda L."/>
            <person name="Citroen M."/>
            <person name="Collymore A."/>
            <person name="Cooke P."/>
            <person name="Costello M."/>
            <person name="D'Aco K."/>
            <person name="Daza R."/>
            <person name="De Haan G."/>
            <person name="DeGray S."/>
            <person name="DeMaso C."/>
            <person name="Dhargay N."/>
            <person name="Dooley K."/>
            <person name="Dooley E."/>
            <person name="Doricent M."/>
            <person name="Dorje P."/>
            <person name="Dorjee K."/>
            <person name="Dupes A."/>
            <person name="Elong R."/>
            <person name="Falk J."/>
            <person name="Farina A."/>
            <person name="Faro S."/>
            <person name="Ferguson D."/>
            <person name="Fisher S."/>
            <person name="Foley C.D."/>
            <person name="Franke A."/>
            <person name="Friedrich D."/>
            <person name="Gadbois L."/>
            <person name="Gearin G."/>
            <person name="Gearin C.R."/>
            <person name="Giannoukos G."/>
            <person name="Goode T."/>
            <person name="Graham J."/>
            <person name="Grandbois E."/>
            <person name="Grewal S."/>
            <person name="Gyaltsen K."/>
            <person name="Hafez N."/>
            <person name="Hagos B."/>
            <person name="Hall J."/>
            <person name="Henson C."/>
            <person name="Hollinger A."/>
            <person name="Honan T."/>
            <person name="Huard M.D."/>
            <person name="Hughes L."/>
            <person name="Hurhula B."/>
            <person name="Husby M.E."/>
            <person name="Kamat A."/>
            <person name="Kanga B."/>
            <person name="Kashin S."/>
            <person name="Khazanovich D."/>
            <person name="Kisner P."/>
            <person name="Lance K."/>
            <person name="Lara M."/>
            <person name="Lee W."/>
            <person name="Lennon N."/>
            <person name="Letendre F."/>
            <person name="LeVine R."/>
            <person name="Lipovsky A."/>
            <person name="Liu X."/>
            <person name="Liu J."/>
            <person name="Liu S."/>
            <person name="Lokyitsang T."/>
            <person name="Lokyitsang Y."/>
            <person name="Lubonja R."/>
            <person name="Lui A."/>
            <person name="MacDonald P."/>
            <person name="Magnisalis V."/>
            <person name="Maru K."/>
            <person name="Matthews C."/>
            <person name="McCusker W."/>
            <person name="McDonough S."/>
            <person name="Mehta T."/>
            <person name="Meldrim J."/>
            <person name="Meneus L."/>
            <person name="Mihai O."/>
            <person name="Mihalev A."/>
            <person name="Mihova T."/>
            <person name="Mittelman R."/>
            <person name="Mlenga V."/>
            <person name="Montmayeur A."/>
            <person name="Mulrain L."/>
            <person name="Navidi A."/>
            <person name="Naylor J."/>
            <person name="Negash T."/>
            <person name="Nguyen T."/>
            <person name="Nguyen N."/>
            <person name="Nicol R."/>
            <person name="Norbu C."/>
            <person name="Norbu N."/>
            <person name="Novod N."/>
            <person name="O'Neill B."/>
            <person name="Osman S."/>
            <person name="Markiewicz E."/>
            <person name="Oyono O.L."/>
            <person name="Patti C."/>
            <person name="Phunkhang P."/>
            <person name="Pierre F."/>
            <person name="Priest M."/>
            <person name="Raghuraman S."/>
            <person name="Rege F."/>
            <person name="Reyes R."/>
            <person name="Rise C."/>
            <person name="Rogov P."/>
            <person name="Ross K."/>
            <person name="Ryan E."/>
            <person name="Settipalli S."/>
            <person name="Shea T."/>
            <person name="Sherpa N."/>
            <person name="Shi L."/>
            <person name="Shih D."/>
            <person name="Sparrow T."/>
            <person name="Spaulding J."/>
            <person name="Stalker J."/>
            <person name="Stange-Thomann N."/>
            <person name="Stavropoulos S."/>
            <person name="Stone C."/>
            <person name="Strader C."/>
            <person name="Tesfaye S."/>
            <person name="Thomson T."/>
            <person name="Thoulutsang Y."/>
            <person name="Thoulutsang D."/>
            <person name="Topham K."/>
            <person name="Topping I."/>
            <person name="Tsamla T."/>
            <person name="Vassiliev H."/>
            <person name="Vo A."/>
            <person name="Wangchuk T."/>
            <person name="Wangdi T."/>
            <person name="Weiand M."/>
            <person name="Wilkinson J."/>
            <person name="Wilson A."/>
            <person name="Yadav S."/>
            <person name="Young G."/>
            <person name="Yu Q."/>
            <person name="Zembek L."/>
            <person name="Zhong D."/>
            <person name="Zimmer A."/>
            <person name="Zwirko Z."/>
            <person name="Jaffe D.B."/>
            <person name="Alvarez P."/>
            <person name="Brockman W."/>
            <person name="Butler J."/>
            <person name="Chin C."/>
            <person name="Gnerre S."/>
            <person name="Grabherr M."/>
            <person name="Kleber M."/>
            <person name="Mauceli E."/>
            <person name="MacCallum I."/>
        </authorList>
    </citation>
    <scope>NUCLEOTIDE SEQUENCE [LARGE SCALE GENOMIC DNA]</scope>
    <source>
        <strain evidence="2">MSH-3 / Tucson 14011-0111.49</strain>
    </source>
</reference>
<protein>
    <submittedName>
        <fullName evidence="1">GL15070</fullName>
    </submittedName>
</protein>
<dbReference type="SMR" id="B4HAZ3"/>
<evidence type="ECO:0000313" key="1">
    <source>
        <dbReference type="EMBL" id="EDW37787.1"/>
    </source>
</evidence>
<dbReference type="EMBL" id="CH479246">
    <property type="protein sequence ID" value="EDW37787.1"/>
    <property type="molecule type" value="Genomic_DNA"/>
</dbReference>
<accession>B4HAZ3</accession>
<dbReference type="HOGENOM" id="CLU_2707403_0_0_1"/>
<gene>
    <name evidence="1" type="primary">Dper\GL15070</name>
    <name evidence="1" type="ORF">Dper_GL15070</name>
</gene>
<dbReference type="OrthoDB" id="8117402at2759"/>